<sequence>MSKYLVGIDAGHSLVTDGKRTPPLLADIKDKQGNVLKKKGQTIHEYEFNKKVSYALGDALKRCNIGVAYSGFKDKTDTPLGTRAKHLNSLGVDLVVSNHFNASGNCLKFQTRVKGLLVLKTKGCSSKSVSLAKHVHAELKEALKPEKDYGVVQDTEMCGFTLAILRQTNAPAILIEYGFMDYWKEAKHMLDEDYIEKCAEATARGVCEQLGVTYMAKNTDNKTKYLRVIADKINIHNKADFNSSSVVGEVEKGDVFTITQKIKRTGTDMYKLKSGVYITSSEKYVEIFEQ</sequence>
<evidence type="ECO:0000259" key="2">
    <source>
        <dbReference type="SMART" id="SM00646"/>
    </source>
</evidence>
<proteinExistence type="predicted"/>
<dbReference type="Gene3D" id="3.40.630.40">
    <property type="entry name" value="Zn-dependent exopeptidases"/>
    <property type="match status" value="1"/>
</dbReference>
<dbReference type="SUPFAM" id="SSF53187">
    <property type="entry name" value="Zn-dependent exopeptidases"/>
    <property type="match status" value="1"/>
</dbReference>
<dbReference type="CDD" id="cd02696">
    <property type="entry name" value="MurNAc-LAA"/>
    <property type="match status" value="1"/>
</dbReference>
<comment type="caution">
    <text evidence="3">The sequence shown here is derived from an EMBL/GenBank/DDBJ whole genome shotgun (WGS) entry which is preliminary data.</text>
</comment>
<evidence type="ECO:0000313" key="3">
    <source>
        <dbReference type="EMBL" id="ETJ19151.1"/>
    </source>
</evidence>
<gene>
    <name evidence="3" type="ORF">Q604_UNBC18548G0023</name>
</gene>
<evidence type="ECO:0000256" key="1">
    <source>
        <dbReference type="ARBA" id="ARBA00022801"/>
    </source>
</evidence>
<protein>
    <recommendedName>
        <fullName evidence="2">MurNAc-LAA domain-containing protein</fullName>
    </recommendedName>
</protein>
<accession>W1WMJ9</accession>
<keyword evidence="1" id="KW-0378">Hydrolase</keyword>
<dbReference type="InterPro" id="IPR044081">
    <property type="entry name" value="DUF5776"/>
</dbReference>
<dbReference type="SMART" id="SM00646">
    <property type="entry name" value="Ami_3"/>
    <property type="match status" value="1"/>
</dbReference>
<dbReference type="EMBL" id="AZMM01018548">
    <property type="protein sequence ID" value="ETJ19151.1"/>
    <property type="molecule type" value="Genomic_DNA"/>
</dbReference>
<name>W1WMJ9_9ZZZZ</name>
<dbReference type="GO" id="GO:0008745">
    <property type="term" value="F:N-acetylmuramoyl-L-alanine amidase activity"/>
    <property type="evidence" value="ECO:0007669"/>
    <property type="project" value="InterPro"/>
</dbReference>
<dbReference type="GO" id="GO:0009253">
    <property type="term" value="P:peptidoglycan catabolic process"/>
    <property type="evidence" value="ECO:0007669"/>
    <property type="project" value="InterPro"/>
</dbReference>
<dbReference type="GO" id="GO:0030288">
    <property type="term" value="C:outer membrane-bounded periplasmic space"/>
    <property type="evidence" value="ECO:0007669"/>
    <property type="project" value="TreeGrafter"/>
</dbReference>
<dbReference type="InterPro" id="IPR002508">
    <property type="entry name" value="MurNAc-LAA_cat"/>
</dbReference>
<dbReference type="Pfam" id="PF19087">
    <property type="entry name" value="DUF5776"/>
    <property type="match status" value="1"/>
</dbReference>
<organism evidence="3">
    <name type="scientific">human gut metagenome</name>
    <dbReference type="NCBI Taxonomy" id="408170"/>
    <lineage>
        <taxon>unclassified sequences</taxon>
        <taxon>metagenomes</taxon>
        <taxon>organismal metagenomes</taxon>
    </lineage>
</organism>
<dbReference type="PANTHER" id="PTHR30404">
    <property type="entry name" value="N-ACETYLMURAMOYL-L-ALANINE AMIDASE"/>
    <property type="match status" value="1"/>
</dbReference>
<dbReference type="AlphaFoldDB" id="W1WMJ9"/>
<dbReference type="PANTHER" id="PTHR30404:SF0">
    <property type="entry name" value="N-ACETYLMURAMOYL-L-ALANINE AMIDASE AMIC"/>
    <property type="match status" value="1"/>
</dbReference>
<dbReference type="Pfam" id="PF01520">
    <property type="entry name" value="Amidase_3"/>
    <property type="match status" value="1"/>
</dbReference>
<dbReference type="InterPro" id="IPR050695">
    <property type="entry name" value="N-acetylmuramoyl_amidase_3"/>
</dbReference>
<reference evidence="3" key="1">
    <citation type="submission" date="2013-12" db="EMBL/GenBank/DDBJ databases">
        <title>A Varibaculum cambriense genome reconstructed from a premature infant gut community with otherwise low bacterial novelty that shifts toward anaerobic metabolism during the third week of life.</title>
        <authorList>
            <person name="Brown C.T."/>
            <person name="Sharon I."/>
            <person name="Thomas B.C."/>
            <person name="Castelle C.J."/>
            <person name="Morowitz M.J."/>
            <person name="Banfield J.F."/>
        </authorList>
    </citation>
    <scope>NUCLEOTIDE SEQUENCE</scope>
</reference>
<feature type="domain" description="MurNAc-LAA" evidence="2">
    <location>
        <begin position="84"/>
        <end position="207"/>
    </location>
</feature>